<dbReference type="EMBL" id="OIVN01006128">
    <property type="protein sequence ID" value="SPD25715.1"/>
    <property type="molecule type" value="Genomic_DNA"/>
</dbReference>
<gene>
    <name evidence="5" type="ORF">FSB_LOCUS53597</name>
</gene>
<organism evidence="5">
    <name type="scientific">Fagus sylvatica</name>
    <name type="common">Beechnut</name>
    <dbReference type="NCBI Taxonomy" id="28930"/>
    <lineage>
        <taxon>Eukaryota</taxon>
        <taxon>Viridiplantae</taxon>
        <taxon>Streptophyta</taxon>
        <taxon>Embryophyta</taxon>
        <taxon>Tracheophyta</taxon>
        <taxon>Spermatophyta</taxon>
        <taxon>Magnoliopsida</taxon>
        <taxon>eudicotyledons</taxon>
        <taxon>Gunneridae</taxon>
        <taxon>Pentapetalae</taxon>
        <taxon>rosids</taxon>
        <taxon>fabids</taxon>
        <taxon>Fagales</taxon>
        <taxon>Fagaceae</taxon>
        <taxon>Fagus</taxon>
    </lineage>
</organism>
<reference evidence="5" key="1">
    <citation type="submission" date="2018-02" db="EMBL/GenBank/DDBJ databases">
        <authorList>
            <person name="Cohen D.B."/>
            <person name="Kent A.D."/>
        </authorList>
    </citation>
    <scope>NUCLEOTIDE SEQUENCE</scope>
</reference>
<feature type="domain" description="CCHC-type" evidence="4">
    <location>
        <begin position="514"/>
        <end position="527"/>
    </location>
</feature>
<dbReference type="Pfam" id="PF14223">
    <property type="entry name" value="Retrotran_gag_2"/>
    <property type="match status" value="1"/>
</dbReference>
<sequence length="1272" mass="141708">MVASAKVHPCDDIMDDDDPYLHPAQPNVPSSSNIITRFASTLAVIFFVIVSVVCMIVTIIGLTHRPRNPNLWLNSLSIPTFKTSNSTLTAKYDISFSFNNPNRMWKISFEEIEVIVFYEKRYGLAVASVAEAFQLDMEKEKLVEASFGEGAQWSWGNTVLEDIRRDLRKGIVSFNLYVKAKVACYGAQWMWMTGQGLRIYSCLDVDVHFNAGGAGSSIFVPRQCDQLCLVHSTMASVSSTTSPTNSGSPTLTTTQTPMILLSNISNLVSVKLDQSNYVLWKYQITSILKAYAILSFVDGTQLCPPQFVTNSEGTLQENPLYQLWISRDQGLLTLINSTLSPTALSLVVGQTTAHGVWSILEKCYTSASHSNILNLKMDLHNIKKETNDSVNTFQQKVKDARDCLAAVGVQIDNEEILHIVLKGLPHDSIDLAKDHSHMAMVANTNCNNALFSYQGNRGRGRNNFSRGRGRNFNNRGRGNYNNSNGNSSNSSGHFNGNNSSNFNTAQSYNQRPVCQICGKTGHAAIDCYHRMDYAYQGKQPPSKLAAMAATYNAQNSDQSYWISDTRAIDHFTPDLSTIPDHQDYTGGDLAIVGNGNALPITHIGTTSPWERLFHRRPSYNLFKPFGCLCYPLLRPYNSHKLQPRYYTSRHVIFTESVFPFTKSLVSSSSSQISPTWLQTNLYFHECPLTSLFGTGPTSNTPSLPHILPSGQSSTEASSCSSQPESSLLPSQSESSVNPTPTVAPSIPFTSTELVSTSSVAPPAPPPPHHPMQTRAKSGIFKPKPMTSEFVALDWQATWSLVPLSPSHNIVGCRWVYKLKRNSDGSIARYKARLVAKGYHQQHGMDYDETFSPVVKPATVQLVLSIAAQQSWSLRQLDVSNAFLHGLLKETVYMEQPPGYIDAKFPNHVCQLKKALYGLKQAPHAWFEHFTSYLLTLGFTPSLADPSLFLYRQGITVIYLLLYVDDIIVTGNTPSAIQSLLHQLGTEFDIKDLGQLKYFLGLQIEYRSSGFFVHQHKYAFDLLAKFNMSTCKPCPTPFVSLSRLCKDEGTPLQDPTPFRSMVGGLQYLTFTRPDLSFVINHICQFMHRPTDQHLIVAKRILRYVQGSLSHGLSFQPGPLQLTAFADSDWASDPMDRRSTTGLIIFLGHNPITWQSKKQPTVSPSSTEAEYRALANCTVDLARVRMILKDLGIFLGVPPTIWCDNLSALAMASNPVFHGRTKHVEVDYHFIREKVTNKDIQLHHVSTDDQLADVLTKALPSPRFLYLRTKLMSP</sequence>
<dbReference type="AlphaFoldDB" id="A0A2N9IMX9"/>
<feature type="compositionally biased region" description="Polar residues" evidence="2">
    <location>
        <begin position="736"/>
        <end position="759"/>
    </location>
</feature>
<name>A0A2N9IMX9_FAGSY</name>
<dbReference type="GO" id="GO:0008270">
    <property type="term" value="F:zinc ion binding"/>
    <property type="evidence" value="ECO:0007669"/>
    <property type="project" value="UniProtKB-KW"/>
</dbReference>
<protein>
    <recommendedName>
        <fullName evidence="4">CCHC-type domain-containing protein</fullName>
    </recommendedName>
</protein>
<accession>A0A2N9IMX9</accession>
<feature type="transmembrane region" description="Helical" evidence="3">
    <location>
        <begin position="38"/>
        <end position="62"/>
    </location>
</feature>
<dbReference type="InterPro" id="IPR013103">
    <property type="entry name" value="RVT_2"/>
</dbReference>
<keyword evidence="1" id="KW-0863">Zinc-finger</keyword>
<keyword evidence="3" id="KW-1133">Transmembrane helix</keyword>
<dbReference type="PANTHER" id="PTHR11439:SF455">
    <property type="entry name" value="RLK (RECEPTOR-LIKE PROTEIN KINASE) 8, PUTATIVE-RELATED"/>
    <property type="match status" value="1"/>
</dbReference>
<dbReference type="CDD" id="cd09272">
    <property type="entry name" value="RNase_HI_RT_Ty1"/>
    <property type="match status" value="1"/>
</dbReference>
<dbReference type="InterPro" id="IPR001878">
    <property type="entry name" value="Znf_CCHC"/>
</dbReference>
<keyword evidence="3" id="KW-0472">Membrane</keyword>
<dbReference type="PROSITE" id="PS50158">
    <property type="entry name" value="ZF_CCHC"/>
    <property type="match status" value="1"/>
</dbReference>
<feature type="compositionally biased region" description="Low complexity" evidence="2">
    <location>
        <begin position="709"/>
        <end position="735"/>
    </location>
</feature>
<evidence type="ECO:0000256" key="1">
    <source>
        <dbReference type="PROSITE-ProRule" id="PRU00047"/>
    </source>
</evidence>
<dbReference type="Pfam" id="PF07727">
    <property type="entry name" value="RVT_2"/>
    <property type="match status" value="1"/>
</dbReference>
<proteinExistence type="predicted"/>
<evidence type="ECO:0000256" key="2">
    <source>
        <dbReference type="SAM" id="MobiDB-lite"/>
    </source>
</evidence>
<dbReference type="GO" id="GO:0003676">
    <property type="term" value="F:nucleic acid binding"/>
    <property type="evidence" value="ECO:0007669"/>
    <property type="project" value="InterPro"/>
</dbReference>
<feature type="compositionally biased region" description="Low complexity" evidence="2">
    <location>
        <begin position="461"/>
        <end position="503"/>
    </location>
</feature>
<dbReference type="PANTHER" id="PTHR11439">
    <property type="entry name" value="GAG-POL-RELATED RETROTRANSPOSON"/>
    <property type="match status" value="1"/>
</dbReference>
<feature type="region of interest" description="Disordered" evidence="2">
    <location>
        <begin position="699"/>
        <end position="779"/>
    </location>
</feature>
<keyword evidence="1" id="KW-0862">Zinc</keyword>
<feature type="region of interest" description="Disordered" evidence="2">
    <location>
        <begin position="457"/>
        <end position="504"/>
    </location>
</feature>
<dbReference type="InterPro" id="IPR043502">
    <property type="entry name" value="DNA/RNA_pol_sf"/>
</dbReference>
<evidence type="ECO:0000256" key="3">
    <source>
        <dbReference type="SAM" id="Phobius"/>
    </source>
</evidence>
<evidence type="ECO:0000313" key="5">
    <source>
        <dbReference type="EMBL" id="SPD25715.1"/>
    </source>
</evidence>
<evidence type="ECO:0000259" key="4">
    <source>
        <dbReference type="PROSITE" id="PS50158"/>
    </source>
</evidence>
<dbReference type="SUPFAM" id="SSF56672">
    <property type="entry name" value="DNA/RNA polymerases"/>
    <property type="match status" value="1"/>
</dbReference>
<keyword evidence="1" id="KW-0479">Metal-binding</keyword>
<keyword evidence="3" id="KW-0812">Transmembrane</keyword>